<feature type="coiled-coil region" evidence="1">
    <location>
        <begin position="87"/>
        <end position="114"/>
    </location>
</feature>
<dbReference type="Proteomes" id="UP001589654">
    <property type="component" value="Unassembled WGS sequence"/>
</dbReference>
<evidence type="ECO:0000313" key="3">
    <source>
        <dbReference type="Proteomes" id="UP001589654"/>
    </source>
</evidence>
<evidence type="ECO:0000256" key="1">
    <source>
        <dbReference type="SAM" id="Coils"/>
    </source>
</evidence>
<keyword evidence="3" id="KW-1185">Reference proteome</keyword>
<comment type="caution">
    <text evidence="2">The sequence shown here is derived from an EMBL/GenBank/DDBJ whole genome shotgun (WGS) entry which is preliminary data.</text>
</comment>
<keyword evidence="1" id="KW-0175">Coiled coil</keyword>
<gene>
    <name evidence="2" type="ORF">ACFFUR_12800</name>
</gene>
<reference evidence="2 3" key="1">
    <citation type="submission" date="2024-09" db="EMBL/GenBank/DDBJ databases">
        <authorList>
            <person name="Sun Q."/>
            <person name="Mori K."/>
        </authorList>
    </citation>
    <scope>NUCLEOTIDE SEQUENCE [LARGE SCALE GENOMIC DNA]</scope>
    <source>
        <strain evidence="2 3">CECT 7682</strain>
    </source>
</reference>
<dbReference type="RefSeq" id="WP_290247543.1">
    <property type="nucleotide sequence ID" value="NZ_JAUFQT010000001.1"/>
</dbReference>
<proteinExistence type="predicted"/>
<protein>
    <submittedName>
        <fullName evidence="2">Uncharacterized protein</fullName>
    </submittedName>
</protein>
<organism evidence="2 3">
    <name type="scientific">Echinicola jeungdonensis</name>
    <dbReference type="NCBI Taxonomy" id="709343"/>
    <lineage>
        <taxon>Bacteria</taxon>
        <taxon>Pseudomonadati</taxon>
        <taxon>Bacteroidota</taxon>
        <taxon>Cytophagia</taxon>
        <taxon>Cytophagales</taxon>
        <taxon>Cyclobacteriaceae</taxon>
        <taxon>Echinicola</taxon>
    </lineage>
</organism>
<sequence length="153" mass="17865">MNNNLQNYRNWFPLFAILLFVAQSCGPVRLISEYDPITDEKVTELEEKVTTFFVKLERVVGTNHADYEHFTNFYDEVKVDLNTLKVRADAVDKNRIVREQIEELSNMVESLEELHKMGFATIEQVRPLQQSFNSAFTAIIKFQMALKRGEKTK</sequence>
<dbReference type="EMBL" id="JBHMEW010000063">
    <property type="protein sequence ID" value="MFB9212686.1"/>
    <property type="molecule type" value="Genomic_DNA"/>
</dbReference>
<accession>A0ABV5J792</accession>
<evidence type="ECO:0000313" key="2">
    <source>
        <dbReference type="EMBL" id="MFB9212686.1"/>
    </source>
</evidence>
<name>A0ABV5J792_9BACT</name>